<dbReference type="EMBL" id="JWZX01003098">
    <property type="protein sequence ID" value="KOO24388.1"/>
    <property type="molecule type" value="Genomic_DNA"/>
</dbReference>
<evidence type="ECO:0000313" key="3">
    <source>
        <dbReference type="Proteomes" id="UP000037460"/>
    </source>
</evidence>
<accession>A0A0M0JDS9</accession>
<evidence type="ECO:0000256" key="1">
    <source>
        <dbReference type="SAM" id="MobiDB-lite"/>
    </source>
</evidence>
<dbReference type="Proteomes" id="UP000037460">
    <property type="component" value="Unassembled WGS sequence"/>
</dbReference>
<organism evidence="2 3">
    <name type="scientific">Chrysochromulina tobinii</name>
    <dbReference type="NCBI Taxonomy" id="1460289"/>
    <lineage>
        <taxon>Eukaryota</taxon>
        <taxon>Haptista</taxon>
        <taxon>Haptophyta</taxon>
        <taxon>Prymnesiophyceae</taxon>
        <taxon>Prymnesiales</taxon>
        <taxon>Chrysochromulinaceae</taxon>
        <taxon>Chrysochromulina</taxon>
    </lineage>
</organism>
<name>A0A0M0JDS9_9EUKA</name>
<sequence>MRYHVSKGLCTREECGAFLASVCRFTDVESIIQEDLVVQFLSSDARACKDEAIKLVCNRVCAEAERLYGCRMVVATDWAVKSLGFHTTYHQDEYAYCTDRSSYTAWILLDRTALAKSAGLDIVSFEANRALYADVFRRFDSRCLLVRDAVFSFFAPPPPPLPPLRARLHALMQSVRSALTVALGTWLEWRFERLRYAARAPEDHLREQLSALRGLTPTPSAAQPYARYDGSLVVDRLEHLEAGDFVIFNSGLFHSSSNPAAREPSAYKFYYKMHLVDADATLTTAPIDDYGASSFTTLRAGDRLGAWESPARQMIVRERRPTSFARVCAIKGTRDRSELPGARIVHRHGSSAPESPLLVRSPGPPTPSLDAGFEIVRQPKWYEQPFR</sequence>
<gene>
    <name evidence="2" type="ORF">Ctob_008223</name>
</gene>
<evidence type="ECO:0000313" key="2">
    <source>
        <dbReference type="EMBL" id="KOO24388.1"/>
    </source>
</evidence>
<keyword evidence="3" id="KW-1185">Reference proteome</keyword>
<reference evidence="3" key="1">
    <citation type="journal article" date="2015" name="PLoS Genet.">
        <title>Genome Sequence and Transcriptome Analyses of Chrysochromulina tobin: Metabolic Tools for Enhanced Algal Fitness in the Prominent Order Prymnesiales (Haptophyceae).</title>
        <authorList>
            <person name="Hovde B.T."/>
            <person name="Deodato C.R."/>
            <person name="Hunsperger H.M."/>
            <person name="Ryken S.A."/>
            <person name="Yost W."/>
            <person name="Jha R.K."/>
            <person name="Patterson J."/>
            <person name="Monnat R.J. Jr."/>
            <person name="Barlow S.B."/>
            <person name="Starkenburg S.R."/>
            <person name="Cattolico R.A."/>
        </authorList>
    </citation>
    <scope>NUCLEOTIDE SEQUENCE</scope>
    <source>
        <strain evidence="3">CCMP291</strain>
    </source>
</reference>
<proteinExistence type="predicted"/>
<comment type="caution">
    <text evidence="2">The sequence shown here is derived from an EMBL/GenBank/DDBJ whole genome shotgun (WGS) entry which is preliminary data.</text>
</comment>
<dbReference type="AlphaFoldDB" id="A0A0M0JDS9"/>
<protein>
    <submittedName>
        <fullName evidence="2">Uncharacterized protein</fullName>
    </submittedName>
</protein>
<feature type="region of interest" description="Disordered" evidence="1">
    <location>
        <begin position="347"/>
        <end position="371"/>
    </location>
</feature>